<dbReference type="RefSeq" id="WP_024766585.1">
    <property type="nucleotide sequence ID" value="NZ_CP049141.1"/>
</dbReference>
<feature type="region of interest" description="Disordered" evidence="2">
    <location>
        <begin position="62"/>
        <end position="99"/>
    </location>
</feature>
<accession>A0A6G6J7D1</accession>
<dbReference type="InterPro" id="IPR035616">
    <property type="entry name" value="MvaT_DBD"/>
</dbReference>
<evidence type="ECO:0000313" key="4">
    <source>
        <dbReference type="EMBL" id="QIE91182.1"/>
    </source>
</evidence>
<dbReference type="Proteomes" id="UP000501063">
    <property type="component" value="Plasmid pPniHBP1_2"/>
</dbReference>
<name>A0A6G6J7D1_PSENT</name>
<geneLocation type="plasmid" evidence="5">
    <name>ppnihbp1_2</name>
</geneLocation>
<protein>
    <recommendedName>
        <fullName evidence="3">MvaT DNA-binding domain-containing protein</fullName>
    </recommendedName>
</protein>
<keyword evidence="1" id="KW-0175">Coiled coil</keyword>
<evidence type="ECO:0000259" key="3">
    <source>
        <dbReference type="Pfam" id="PF22055"/>
    </source>
</evidence>
<dbReference type="CDD" id="cd16170">
    <property type="entry name" value="MvaT_DBD"/>
    <property type="match status" value="1"/>
</dbReference>
<dbReference type="NCBIfam" id="NF041859">
    <property type="entry name" value="silencer_MvaTU"/>
    <property type="match status" value="1"/>
</dbReference>
<dbReference type="KEGG" id="pnt:G5B91_33040"/>
<sequence length="121" mass="14052">MSIVHEYRNTESEIERLQQHLEKLKGSEQLQKELEFEKKLRDLMEKHQKSLRDVISLLDPDSKLKGQVTSGQADSRRKPRQLKTYKNPHNGEVIETKGGNHTGLKAWKAEYGAEVVDSWLQ</sequence>
<dbReference type="Pfam" id="PF22055">
    <property type="entry name" value="MvaT_DBD"/>
    <property type="match status" value="1"/>
</dbReference>
<gene>
    <name evidence="4" type="ORF">G5B91_33040</name>
</gene>
<proteinExistence type="predicted"/>
<feature type="domain" description="MvaT DNA-binding" evidence="3">
    <location>
        <begin position="83"/>
        <end position="119"/>
    </location>
</feature>
<dbReference type="AlphaFoldDB" id="A0A6G6J7D1"/>
<dbReference type="EMBL" id="CP049141">
    <property type="protein sequence ID" value="QIE91182.1"/>
    <property type="molecule type" value="Genomic_DNA"/>
</dbReference>
<reference evidence="4 5" key="1">
    <citation type="submission" date="2020-02" db="EMBL/GenBank/DDBJ databases">
        <title>Integrative conjugative elements (ICEs) and plasmids drive adaptation of Pseudomonas nitroreducens strain HBP1 to wastewater environment.</title>
        <authorList>
            <person name="Sentchilo V."/>
            <person name="Carraro N."/>
            <person name="Bertelli C."/>
            <person name="van der Meer J.R."/>
        </authorList>
    </citation>
    <scope>NUCLEOTIDE SEQUENCE [LARGE SCALE GENOMIC DNA]</scope>
    <source>
        <strain evidence="4 5">HBP1</strain>
        <plasmid evidence="5">ppnihbp1_2</plasmid>
    </source>
</reference>
<organism evidence="4 5">
    <name type="scientific">Pseudomonas nitroreducens</name>
    <dbReference type="NCBI Taxonomy" id="46680"/>
    <lineage>
        <taxon>Bacteria</taxon>
        <taxon>Pseudomonadati</taxon>
        <taxon>Pseudomonadota</taxon>
        <taxon>Gammaproteobacteria</taxon>
        <taxon>Pseudomonadales</taxon>
        <taxon>Pseudomonadaceae</taxon>
        <taxon>Pseudomonas</taxon>
    </lineage>
</organism>
<feature type="coiled-coil region" evidence="1">
    <location>
        <begin position="7"/>
        <end position="47"/>
    </location>
</feature>
<evidence type="ECO:0000313" key="5">
    <source>
        <dbReference type="Proteomes" id="UP000501063"/>
    </source>
</evidence>
<keyword evidence="4" id="KW-0614">Plasmid</keyword>
<evidence type="ECO:0000256" key="2">
    <source>
        <dbReference type="SAM" id="MobiDB-lite"/>
    </source>
</evidence>
<evidence type="ECO:0000256" key="1">
    <source>
        <dbReference type="SAM" id="Coils"/>
    </source>
</evidence>